<dbReference type="EMBL" id="VSZI01000001">
    <property type="protein sequence ID" value="TYR19885.1"/>
    <property type="molecule type" value="Genomic_DNA"/>
</dbReference>
<keyword evidence="4" id="KW-1278">Translocase</keyword>
<protein>
    <submittedName>
        <fullName evidence="9">Cation-translocating P-type ATPase</fullName>
    </submittedName>
</protein>
<dbReference type="Pfam" id="PF00122">
    <property type="entry name" value="E1-E2_ATPase"/>
    <property type="match status" value="1"/>
</dbReference>
<dbReference type="SUPFAM" id="SSF81665">
    <property type="entry name" value="Calcium ATPase, transmembrane domain M"/>
    <property type="match status" value="1"/>
</dbReference>
<dbReference type="Proteomes" id="UP000324726">
    <property type="component" value="Unassembled WGS sequence"/>
</dbReference>
<dbReference type="SUPFAM" id="SSF56784">
    <property type="entry name" value="HAD-like"/>
    <property type="match status" value="1"/>
</dbReference>
<gene>
    <name evidence="9" type="ORF">FYJ87_02490</name>
</gene>
<feature type="transmembrane region" description="Helical" evidence="7">
    <location>
        <begin position="252"/>
        <end position="271"/>
    </location>
</feature>
<evidence type="ECO:0000256" key="2">
    <source>
        <dbReference type="ARBA" id="ARBA00022692"/>
    </source>
</evidence>
<dbReference type="SUPFAM" id="SSF81653">
    <property type="entry name" value="Calcium ATPase, transduction domain A"/>
    <property type="match status" value="1"/>
</dbReference>
<dbReference type="PANTHER" id="PTHR43520:SF8">
    <property type="entry name" value="P-TYPE CU(+) TRANSPORTER"/>
    <property type="match status" value="1"/>
</dbReference>
<dbReference type="GO" id="GO:0005524">
    <property type="term" value="F:ATP binding"/>
    <property type="evidence" value="ECO:0007669"/>
    <property type="project" value="InterPro"/>
</dbReference>
<feature type="transmembrane region" description="Helical" evidence="7">
    <location>
        <begin position="477"/>
        <end position="502"/>
    </location>
</feature>
<evidence type="ECO:0000313" key="9">
    <source>
        <dbReference type="EMBL" id="TYR19885.1"/>
    </source>
</evidence>
<feature type="transmembrane region" description="Helical" evidence="7">
    <location>
        <begin position="185"/>
        <end position="205"/>
    </location>
</feature>
<dbReference type="NCBIfam" id="TIGR01494">
    <property type="entry name" value="ATPase_P-type"/>
    <property type="match status" value="1"/>
</dbReference>
<dbReference type="GO" id="GO:0005507">
    <property type="term" value="F:copper ion binding"/>
    <property type="evidence" value="ECO:0007669"/>
    <property type="project" value="TreeGrafter"/>
</dbReference>
<dbReference type="InterPro" id="IPR023298">
    <property type="entry name" value="ATPase_P-typ_TM_dom_sf"/>
</dbReference>
<dbReference type="AlphaFoldDB" id="A0A5D4FXA7"/>
<accession>A0A5D4FXA7</accession>
<dbReference type="InterPro" id="IPR023214">
    <property type="entry name" value="HAD_sf"/>
</dbReference>
<organism evidence="9 10">
    <name type="scientific">Corynebacterium urealyticum</name>
    <dbReference type="NCBI Taxonomy" id="43771"/>
    <lineage>
        <taxon>Bacteria</taxon>
        <taxon>Bacillati</taxon>
        <taxon>Actinomycetota</taxon>
        <taxon>Actinomycetes</taxon>
        <taxon>Mycobacteriales</taxon>
        <taxon>Corynebacteriaceae</taxon>
        <taxon>Corynebacterium</taxon>
    </lineage>
</organism>
<name>A0A5D4FXA7_9CORY</name>
<comment type="caution">
    <text evidence="9">The sequence shown here is derived from an EMBL/GenBank/DDBJ whole genome shotgun (WGS) entry which is preliminary data.</text>
</comment>
<dbReference type="InterPro" id="IPR001757">
    <property type="entry name" value="P_typ_ATPase"/>
</dbReference>
<evidence type="ECO:0000256" key="6">
    <source>
        <dbReference type="ARBA" id="ARBA00023136"/>
    </source>
</evidence>
<feature type="transmembrane region" description="Helical" evidence="7">
    <location>
        <begin position="291"/>
        <end position="313"/>
    </location>
</feature>
<keyword evidence="3" id="KW-0479">Metal-binding</keyword>
<evidence type="ECO:0000256" key="5">
    <source>
        <dbReference type="ARBA" id="ARBA00022989"/>
    </source>
</evidence>
<proteinExistence type="predicted"/>
<dbReference type="InterPro" id="IPR023299">
    <property type="entry name" value="ATPase_P-typ_cyto_dom_N"/>
</dbReference>
<dbReference type="GO" id="GO:0055070">
    <property type="term" value="P:copper ion homeostasis"/>
    <property type="evidence" value="ECO:0007669"/>
    <property type="project" value="TreeGrafter"/>
</dbReference>
<keyword evidence="5 7" id="KW-1133">Transmembrane helix</keyword>
<sequence length="935" mass="102098">MAGKFSTPQPGRGDDIQELDLAIAQARSAAEAAGVDVEKYDAEEHSNVLSTGNGLSSYAFHLENLESAAQATSLEYELNAIDGVEAVVVYSANMVWISALDSVRPDEVQRHLEDAGIRGHLTASSLRRRATRLTKQDPRIRSRRESARERAIMAARRRKEGAGARRRGEARAGEVLHTARELVTAWRLIIAVVFGLPVVAMQMIPSLQFDWWQWVCLALSTVVVGWSAWPFHRAMVAGVRRSMSALDGASSLAILLAYGFSVLSLITTSASDPTWRANTVWLARTWSDPSFEGAIFFDVACGVTILLLFGRLLSRRNQIRTRAVLAVLQPPKNEPITVIRKNKSEKKVISTAEIRRGDDVLLETGMTCPVDGEVISGRGVVDMGPVGGVDRKKELVVGDRIYAGATNHGQTLKVRAYATGSHTRLAAMGRWFTHAAQDENRMAQITNRSAGLLVPWAFAIAVVNFCMWLIFNGSLDAAVATSLSVLAAVGPVALALSAPLALRLGLARAANYGMLLRDSATIHRLSGVDSIIFNRLGTLTRAPMNVVNLTVAHGEHPELVLRVAASLMMESEHAVSKAIVRADRETRDANSGFDTIPVWLETGEVKVNAEGTFVGSIDVPVPPKGKNYKDVVRRDRHELPASPELTDDENVRRVTARVWRPKDLGEVRDPHLASAALSGGSPVVVSWKGKDRGVINVADAFKDDAALAIEELESMGVETLMMSRDMYPVARHLADSIGASTVLAGVVPGKKAKAVRGVHARGHRVAMVGDQDSIGALRVADVGILMGSPSRTEADSADVVLLRDDVMAIPTLINFVRHVRNTVDWNVWLAWAYNAIAITLAVAGVMNPMAATVVMLLSSTVIEWRSSRILRHNYNAATMRHTHTWQGWVERLRSRRERRRRAEQREQFVESARLNATEDGRELQEHITGPGVAGR</sequence>
<evidence type="ECO:0000313" key="10">
    <source>
        <dbReference type="Proteomes" id="UP000324726"/>
    </source>
</evidence>
<dbReference type="InterPro" id="IPR008250">
    <property type="entry name" value="ATPase_P-typ_transduc_dom_A_sf"/>
</dbReference>
<dbReference type="Gene3D" id="2.70.150.10">
    <property type="entry name" value="Calcium-transporting ATPase, cytoplasmic transduction domain A"/>
    <property type="match status" value="1"/>
</dbReference>
<dbReference type="GO" id="GO:0043682">
    <property type="term" value="F:P-type divalent copper transporter activity"/>
    <property type="evidence" value="ECO:0007669"/>
    <property type="project" value="TreeGrafter"/>
</dbReference>
<comment type="subcellular location">
    <subcellularLocation>
        <location evidence="1">Cell membrane</location>
        <topology evidence="1">Multi-pass membrane protein</topology>
    </subcellularLocation>
</comment>
<feature type="transmembrane region" description="Helical" evidence="7">
    <location>
        <begin position="450"/>
        <end position="471"/>
    </location>
</feature>
<dbReference type="GO" id="GO:0016887">
    <property type="term" value="F:ATP hydrolysis activity"/>
    <property type="evidence" value="ECO:0007669"/>
    <property type="project" value="InterPro"/>
</dbReference>
<feature type="transmembrane region" description="Helical" evidence="7">
    <location>
        <begin position="825"/>
        <end position="843"/>
    </location>
</feature>
<dbReference type="RefSeq" id="WP_148811576.1">
    <property type="nucleotide sequence ID" value="NZ_VSZI01000001.1"/>
</dbReference>
<evidence type="ECO:0000256" key="4">
    <source>
        <dbReference type="ARBA" id="ARBA00022967"/>
    </source>
</evidence>
<dbReference type="InterPro" id="IPR059000">
    <property type="entry name" value="ATPase_P-type_domA"/>
</dbReference>
<evidence type="ECO:0000256" key="3">
    <source>
        <dbReference type="ARBA" id="ARBA00022723"/>
    </source>
</evidence>
<dbReference type="GO" id="GO:0005886">
    <property type="term" value="C:plasma membrane"/>
    <property type="evidence" value="ECO:0007669"/>
    <property type="project" value="UniProtKB-SubCell"/>
</dbReference>
<dbReference type="Gene3D" id="3.40.50.1000">
    <property type="entry name" value="HAD superfamily/HAD-like"/>
    <property type="match status" value="1"/>
</dbReference>
<keyword evidence="2 7" id="KW-0812">Transmembrane</keyword>
<evidence type="ECO:0000256" key="7">
    <source>
        <dbReference type="SAM" id="Phobius"/>
    </source>
</evidence>
<dbReference type="PANTHER" id="PTHR43520">
    <property type="entry name" value="ATP7, ISOFORM B"/>
    <property type="match status" value="1"/>
</dbReference>
<feature type="transmembrane region" description="Helical" evidence="7">
    <location>
        <begin position="211"/>
        <end position="231"/>
    </location>
</feature>
<evidence type="ECO:0000259" key="8">
    <source>
        <dbReference type="Pfam" id="PF00122"/>
    </source>
</evidence>
<keyword evidence="6 7" id="KW-0472">Membrane</keyword>
<dbReference type="InterPro" id="IPR036412">
    <property type="entry name" value="HAD-like_sf"/>
</dbReference>
<reference evidence="9 10" key="1">
    <citation type="submission" date="2019-08" db="EMBL/GenBank/DDBJ databases">
        <title>Draft genome of C. urealyticum strain VH4248.</title>
        <authorList>
            <person name="Navas J."/>
        </authorList>
    </citation>
    <scope>NUCLEOTIDE SEQUENCE [LARGE SCALE GENOMIC DNA]</scope>
    <source>
        <strain evidence="9 10">VH4248</strain>
    </source>
</reference>
<feature type="domain" description="P-type ATPase A" evidence="8">
    <location>
        <begin position="337"/>
        <end position="428"/>
    </location>
</feature>
<dbReference type="Pfam" id="PF00702">
    <property type="entry name" value="Hydrolase"/>
    <property type="match status" value="1"/>
</dbReference>
<evidence type="ECO:0000256" key="1">
    <source>
        <dbReference type="ARBA" id="ARBA00004651"/>
    </source>
</evidence>
<dbReference type="Gene3D" id="3.40.1110.10">
    <property type="entry name" value="Calcium-transporting ATPase, cytoplasmic domain N"/>
    <property type="match status" value="1"/>
</dbReference>